<evidence type="ECO:0000313" key="3">
    <source>
        <dbReference type="Proteomes" id="UP001529245"/>
    </source>
</evidence>
<evidence type="ECO:0000256" key="1">
    <source>
        <dbReference type="SAM" id="SignalP"/>
    </source>
</evidence>
<feature type="chain" id="PRO_5046272434" evidence="1">
    <location>
        <begin position="25"/>
        <end position="197"/>
    </location>
</feature>
<comment type="caution">
    <text evidence="2">The sequence shown here is derived from an EMBL/GenBank/DDBJ whole genome shotgun (WGS) entry which is preliminary data.</text>
</comment>
<evidence type="ECO:0000313" key="2">
    <source>
        <dbReference type="EMBL" id="MDI9258668.1"/>
    </source>
</evidence>
<keyword evidence="1" id="KW-0732">Signal</keyword>
<accession>A0ABT6XUB0</accession>
<protein>
    <submittedName>
        <fullName evidence="2">Uncharacterized protein</fullName>
    </submittedName>
</protein>
<feature type="signal peptide" evidence="1">
    <location>
        <begin position="1"/>
        <end position="24"/>
    </location>
</feature>
<proteinExistence type="predicted"/>
<gene>
    <name evidence="2" type="ORF">QID03_00555</name>
</gene>
<dbReference type="Proteomes" id="UP001529245">
    <property type="component" value="Unassembled WGS sequence"/>
</dbReference>
<dbReference type="RefSeq" id="WP_283202320.1">
    <property type="nucleotide sequence ID" value="NZ_JASGCB010000001.1"/>
</dbReference>
<reference evidence="2 3" key="1">
    <citation type="submission" date="2023-04" db="EMBL/GenBank/DDBJ databases">
        <title>A. sendaiensis sub sp. chiapanensis a novel subspecie with specific adaptation in bacterial cell wall isolated from an active volcano.</title>
        <authorList>
            <person name="Alvarez Gutierrez P.E."/>
            <person name="Ortiz Cortes L.Y."/>
        </authorList>
    </citation>
    <scope>NUCLEOTIDE SEQUENCE [LARGE SCALE GENOMIC DNA]</scope>
    <source>
        <strain evidence="2 3">PA2</strain>
    </source>
</reference>
<keyword evidence="3" id="KW-1185">Reference proteome</keyword>
<dbReference type="EMBL" id="JASGCB010000001">
    <property type="protein sequence ID" value="MDI9258668.1"/>
    <property type="molecule type" value="Genomic_DNA"/>
</dbReference>
<name>A0ABT6XUB0_ALISE</name>
<sequence length="197" mass="20940">MGPALLVSMALFGWSHLHTLFASAATRQAVYGPVVHAVRLDQAHHVVTVDLRPVAGPRVAPPLEATDGRGVTAPISPDAYTDGRAITAPVSPDAYTDGRNTGRALRAQRGSLVLSVPLGWELDVEGMEADRCEVRTSDLANPAFPSIQGAADRPHRRFLLGHPGTYRLVTVDAGQVTRVLDTVVVSPHLREPVIGAP</sequence>
<organism evidence="2 3">
    <name type="scientific">Alicyclobacillus sendaiensis PA2</name>
    <dbReference type="NCBI Taxonomy" id="3029425"/>
    <lineage>
        <taxon>Bacteria</taxon>
        <taxon>Bacillati</taxon>
        <taxon>Bacillota</taxon>
        <taxon>Bacilli</taxon>
        <taxon>Bacillales</taxon>
        <taxon>Alicyclobacillaceae</taxon>
        <taxon>Alicyclobacillus</taxon>
    </lineage>
</organism>